<organism evidence="1 2">
    <name type="scientific">Citrus sinensis</name>
    <name type="common">Sweet orange</name>
    <name type="synonym">Citrus aurantium var. sinensis</name>
    <dbReference type="NCBI Taxonomy" id="2711"/>
    <lineage>
        <taxon>Eukaryota</taxon>
        <taxon>Viridiplantae</taxon>
        <taxon>Streptophyta</taxon>
        <taxon>Embryophyta</taxon>
        <taxon>Tracheophyta</taxon>
        <taxon>Spermatophyta</taxon>
        <taxon>Magnoliopsida</taxon>
        <taxon>eudicotyledons</taxon>
        <taxon>Gunneridae</taxon>
        <taxon>Pentapetalae</taxon>
        <taxon>rosids</taxon>
        <taxon>malvids</taxon>
        <taxon>Sapindales</taxon>
        <taxon>Rutaceae</taxon>
        <taxon>Aurantioideae</taxon>
        <taxon>Citrus</taxon>
    </lineage>
</organism>
<accession>A0ACB8J2P8</accession>
<proteinExistence type="predicted"/>
<sequence length="140" mass="15489">MLVTTLPNNQYFLLREVLEKKRQMNIAAEFAVDFDEDTQAMAIDHINFASDGFIQSNVIIGTSRSVYAANSLVLKMLSASPSAYYANWVSHHSSFSFAECPDQVRGKPGTQIGDEQFVTELSKWVSTKAASKDEAQTVAC</sequence>
<evidence type="ECO:0000313" key="1">
    <source>
        <dbReference type="EMBL" id="KAH9711557.1"/>
    </source>
</evidence>
<evidence type="ECO:0000313" key="2">
    <source>
        <dbReference type="Proteomes" id="UP000829398"/>
    </source>
</evidence>
<dbReference type="EMBL" id="CM039176">
    <property type="protein sequence ID" value="KAH9711557.1"/>
    <property type="molecule type" value="Genomic_DNA"/>
</dbReference>
<comment type="caution">
    <text evidence="1">The sequence shown here is derived from an EMBL/GenBank/DDBJ whole genome shotgun (WGS) entry which is preliminary data.</text>
</comment>
<dbReference type="Proteomes" id="UP000829398">
    <property type="component" value="Chromosome 7"/>
</dbReference>
<gene>
    <name evidence="1" type="ORF">KPL71_019786</name>
</gene>
<protein>
    <submittedName>
        <fullName evidence="1">Dolichyl-diphosphooligosaccharide--protein glycosyltransferase 48 kDa subunit</fullName>
    </submittedName>
</protein>
<name>A0ACB8J2P8_CITSI</name>
<reference evidence="2" key="1">
    <citation type="journal article" date="2023" name="Hortic. Res.">
        <title>A chromosome-level phased genome enabling allele-level studies in sweet orange: a case study on citrus Huanglongbing tolerance.</title>
        <authorList>
            <person name="Wu B."/>
            <person name="Yu Q."/>
            <person name="Deng Z."/>
            <person name="Duan Y."/>
            <person name="Luo F."/>
            <person name="Gmitter F. Jr."/>
        </authorList>
    </citation>
    <scope>NUCLEOTIDE SEQUENCE [LARGE SCALE GENOMIC DNA]</scope>
    <source>
        <strain evidence="2">cv. Valencia</strain>
    </source>
</reference>
<keyword evidence="2" id="KW-1185">Reference proteome</keyword>